<dbReference type="NCBIfam" id="TIGR00223">
    <property type="entry name" value="panD"/>
    <property type="match status" value="1"/>
</dbReference>
<comment type="caution">
    <text evidence="14">The sequence shown here is derived from an EMBL/GenBank/DDBJ whole genome shotgun (WGS) entry which is preliminary data.</text>
</comment>
<feature type="binding site" evidence="9 11">
    <location>
        <begin position="73"/>
        <end position="75"/>
    </location>
    <ligand>
        <name>substrate</name>
    </ligand>
</feature>
<evidence type="ECO:0000256" key="5">
    <source>
        <dbReference type="ARBA" id="ARBA00023145"/>
    </source>
</evidence>
<keyword evidence="4 9" id="KW-0068">Autocatalytic cleavage</keyword>
<dbReference type="CDD" id="cd06919">
    <property type="entry name" value="Asp_decarbox"/>
    <property type="match status" value="1"/>
</dbReference>
<dbReference type="InterPro" id="IPR003190">
    <property type="entry name" value="Asp_decarbox"/>
</dbReference>
<dbReference type="RefSeq" id="WP_075190318.1">
    <property type="nucleotide sequence ID" value="NZ_RBIM01000003.1"/>
</dbReference>
<dbReference type="Proteomes" id="UP000273675">
    <property type="component" value="Unassembled WGS sequence"/>
</dbReference>
<feature type="chain" id="PRO_5019884674" description="Aspartate 1-decarboxylase beta chain" evidence="9 13">
    <location>
        <begin position="1"/>
        <end position="24"/>
    </location>
</feature>
<evidence type="ECO:0000313" key="15">
    <source>
        <dbReference type="Proteomes" id="UP000273675"/>
    </source>
</evidence>
<dbReference type="EMBL" id="RBIM01000003">
    <property type="protein sequence ID" value="RKR00341.1"/>
    <property type="molecule type" value="Genomic_DNA"/>
</dbReference>
<feature type="active site" description="Schiff-base intermediate with substrate; via pyruvic acid" evidence="9 10">
    <location>
        <position position="25"/>
    </location>
</feature>
<reference evidence="14 15" key="1">
    <citation type="submission" date="2018-10" db="EMBL/GenBank/DDBJ databases">
        <title>Genomic Encyclopedia of Type Strains, Phase IV (KMG-IV): sequencing the most valuable type-strain genomes for metagenomic binning, comparative biology and taxonomic classification.</title>
        <authorList>
            <person name="Goeker M."/>
        </authorList>
    </citation>
    <scope>NUCLEOTIDE SEQUENCE [LARGE SCALE GENOMIC DNA]</scope>
    <source>
        <strain evidence="14 15">DSM 4734</strain>
    </source>
</reference>
<dbReference type="PANTHER" id="PTHR21012">
    <property type="entry name" value="ASPARTATE 1-DECARBOXYLASE"/>
    <property type="match status" value="1"/>
</dbReference>
<accession>A0A495DDH1</accession>
<dbReference type="HAMAP" id="MF_00446">
    <property type="entry name" value="PanD"/>
    <property type="match status" value="1"/>
</dbReference>
<dbReference type="AlphaFoldDB" id="A0A495DDH1"/>
<feature type="modified residue" description="Pyruvic acid (Ser)" evidence="9 12">
    <location>
        <position position="25"/>
    </location>
</feature>
<gene>
    <name evidence="9" type="primary">panD</name>
    <name evidence="14" type="ORF">C7435_1547</name>
</gene>
<organism evidence="14 15">
    <name type="scientific">Maricaulis maris</name>
    <dbReference type="NCBI Taxonomy" id="74318"/>
    <lineage>
        <taxon>Bacteria</taxon>
        <taxon>Pseudomonadati</taxon>
        <taxon>Pseudomonadota</taxon>
        <taxon>Alphaproteobacteria</taxon>
        <taxon>Maricaulales</taxon>
        <taxon>Maricaulaceae</taxon>
        <taxon>Maricaulis</taxon>
    </lineage>
</organism>
<comment type="subunit">
    <text evidence="9">Heterooctamer of four alpha and four beta subunits.</text>
</comment>
<name>A0A495DDH1_9PROT</name>
<evidence type="ECO:0000256" key="2">
    <source>
        <dbReference type="ARBA" id="ARBA00022655"/>
    </source>
</evidence>
<evidence type="ECO:0000313" key="14">
    <source>
        <dbReference type="EMBL" id="RKR00341.1"/>
    </source>
</evidence>
<evidence type="ECO:0000256" key="13">
    <source>
        <dbReference type="PIRSR" id="PIRSR006246-5"/>
    </source>
</evidence>
<comment type="function">
    <text evidence="9">Catalyzes the pyruvoyl-dependent decarboxylation of aspartate to produce beta-alanine.</text>
</comment>
<feature type="binding site" evidence="9 11">
    <location>
        <position position="57"/>
    </location>
    <ligand>
        <name>substrate</name>
    </ligand>
</feature>
<dbReference type="EC" id="4.1.1.11" evidence="9"/>
<dbReference type="SUPFAM" id="SSF50692">
    <property type="entry name" value="ADC-like"/>
    <property type="match status" value="1"/>
</dbReference>
<dbReference type="PANTHER" id="PTHR21012:SF0">
    <property type="entry name" value="ASPARTATE 1-DECARBOXYLASE"/>
    <property type="match status" value="1"/>
</dbReference>
<comment type="cofactor">
    <cofactor evidence="9 10">
        <name>pyruvate</name>
        <dbReference type="ChEBI" id="CHEBI:15361"/>
    </cofactor>
    <text evidence="9 10">Binds 1 pyruvoyl group covalently per subunit.</text>
</comment>
<keyword evidence="1 9" id="KW-0963">Cytoplasm</keyword>
<dbReference type="GO" id="GO:0005829">
    <property type="term" value="C:cytosol"/>
    <property type="evidence" value="ECO:0007669"/>
    <property type="project" value="TreeGrafter"/>
</dbReference>
<evidence type="ECO:0000256" key="4">
    <source>
        <dbReference type="ARBA" id="ARBA00022813"/>
    </source>
</evidence>
<evidence type="ECO:0000256" key="11">
    <source>
        <dbReference type="PIRSR" id="PIRSR006246-2"/>
    </source>
</evidence>
<keyword evidence="7 9" id="KW-0704">Schiff base</keyword>
<dbReference type="GO" id="GO:0004068">
    <property type="term" value="F:aspartate 1-decarboxylase activity"/>
    <property type="evidence" value="ECO:0007669"/>
    <property type="project" value="UniProtKB-UniRule"/>
</dbReference>
<evidence type="ECO:0000256" key="12">
    <source>
        <dbReference type="PIRSR" id="PIRSR006246-3"/>
    </source>
</evidence>
<dbReference type="GO" id="GO:0015940">
    <property type="term" value="P:pantothenate biosynthetic process"/>
    <property type="evidence" value="ECO:0007669"/>
    <property type="project" value="UniProtKB-UniRule"/>
</dbReference>
<dbReference type="Gene3D" id="2.40.40.20">
    <property type="match status" value="1"/>
</dbReference>
<protein>
    <recommendedName>
        <fullName evidence="9">Aspartate 1-decarboxylase</fullName>
        <ecNumber evidence="9">4.1.1.11</ecNumber>
    </recommendedName>
    <alternativeName>
        <fullName evidence="9">Aspartate alpha-decarboxylase</fullName>
    </alternativeName>
    <component>
        <recommendedName>
            <fullName evidence="9">Aspartate 1-decarboxylase beta chain</fullName>
        </recommendedName>
    </component>
    <component>
        <recommendedName>
            <fullName evidence="9">Aspartate 1-decarboxylase alpha chain</fullName>
        </recommendedName>
    </component>
</protein>
<dbReference type="InterPro" id="IPR009010">
    <property type="entry name" value="Asp_de-COase-like_dom_sf"/>
</dbReference>
<comment type="PTM">
    <text evidence="9 12">Is synthesized initially as an inactive proenzyme, which is activated by self-cleavage at a specific serine bond to produce a beta-subunit with a hydroxyl group at its C-terminus and an alpha-subunit with a pyruvoyl group at its N-terminus.</text>
</comment>
<comment type="similarity">
    <text evidence="9">Belongs to the PanD family.</text>
</comment>
<comment type="subcellular location">
    <subcellularLocation>
        <location evidence="9">Cytoplasm</location>
    </subcellularLocation>
</comment>
<feature type="active site" description="Proton donor" evidence="9 10">
    <location>
        <position position="58"/>
    </location>
</feature>
<evidence type="ECO:0000256" key="9">
    <source>
        <dbReference type="HAMAP-Rule" id="MF_00446"/>
    </source>
</evidence>
<sequence length="121" mass="13354">MRLTMMKCKLHRAVVTQADLHYEGSISIDRDFLEAAGILPYEQVDVLNINNGERFTTYAIEAPRGSRTFGINGAAARLAQVGDRIIVVAYAEMEAVEAEQHDPAVVLFDEHNQVIAKPKAA</sequence>
<keyword evidence="2 9" id="KW-0566">Pantothenate biosynthesis</keyword>
<evidence type="ECO:0000256" key="6">
    <source>
        <dbReference type="ARBA" id="ARBA00023239"/>
    </source>
</evidence>
<keyword evidence="3 9" id="KW-0210">Decarboxylase</keyword>
<keyword evidence="5 9" id="KW-0865">Zymogen</keyword>
<keyword evidence="8 9" id="KW-0670">Pyruvate</keyword>
<evidence type="ECO:0000256" key="1">
    <source>
        <dbReference type="ARBA" id="ARBA00022490"/>
    </source>
</evidence>
<dbReference type="GO" id="GO:0006523">
    <property type="term" value="P:alanine biosynthetic process"/>
    <property type="evidence" value="ECO:0007669"/>
    <property type="project" value="InterPro"/>
</dbReference>
<evidence type="ECO:0000256" key="8">
    <source>
        <dbReference type="ARBA" id="ARBA00023317"/>
    </source>
</evidence>
<dbReference type="UniPathway" id="UPA00028">
    <property type="reaction ID" value="UER00002"/>
</dbReference>
<evidence type="ECO:0000256" key="7">
    <source>
        <dbReference type="ARBA" id="ARBA00023270"/>
    </source>
</evidence>
<dbReference type="Pfam" id="PF02261">
    <property type="entry name" value="Asp_decarbox"/>
    <property type="match status" value="1"/>
</dbReference>
<feature type="chain" id="PRO_5019884673" description="Aspartate 1-decarboxylase alpha chain" evidence="9 13">
    <location>
        <begin position="25"/>
        <end position="121"/>
    </location>
</feature>
<evidence type="ECO:0000256" key="10">
    <source>
        <dbReference type="PIRSR" id="PIRSR006246-1"/>
    </source>
</evidence>
<comment type="pathway">
    <text evidence="9">Cofactor biosynthesis; (R)-pantothenate biosynthesis; beta-alanine from L-aspartate: step 1/1.</text>
</comment>
<dbReference type="OrthoDB" id="9803983at2"/>
<keyword evidence="6 9" id="KW-0456">Lyase</keyword>
<dbReference type="PIRSF" id="PIRSF006246">
    <property type="entry name" value="Asp_decarbox"/>
    <property type="match status" value="1"/>
</dbReference>
<proteinExistence type="inferred from homology"/>
<evidence type="ECO:0000256" key="3">
    <source>
        <dbReference type="ARBA" id="ARBA00022793"/>
    </source>
</evidence>
<comment type="catalytic activity">
    <reaction evidence="9">
        <text>L-aspartate + H(+) = beta-alanine + CO2</text>
        <dbReference type="Rhea" id="RHEA:19497"/>
        <dbReference type="ChEBI" id="CHEBI:15378"/>
        <dbReference type="ChEBI" id="CHEBI:16526"/>
        <dbReference type="ChEBI" id="CHEBI:29991"/>
        <dbReference type="ChEBI" id="CHEBI:57966"/>
        <dbReference type="EC" id="4.1.1.11"/>
    </reaction>
</comment>